<evidence type="ECO:0000256" key="2">
    <source>
        <dbReference type="SAM" id="Phobius"/>
    </source>
</evidence>
<evidence type="ECO:0000313" key="5">
    <source>
        <dbReference type="RefSeq" id="XP_033573171.1"/>
    </source>
</evidence>
<organism evidence="3">
    <name type="scientific">Mytilinidion resinicola</name>
    <dbReference type="NCBI Taxonomy" id="574789"/>
    <lineage>
        <taxon>Eukaryota</taxon>
        <taxon>Fungi</taxon>
        <taxon>Dikarya</taxon>
        <taxon>Ascomycota</taxon>
        <taxon>Pezizomycotina</taxon>
        <taxon>Dothideomycetes</taxon>
        <taxon>Pleosporomycetidae</taxon>
        <taxon>Mytilinidiales</taxon>
        <taxon>Mytilinidiaceae</taxon>
        <taxon>Mytilinidion</taxon>
    </lineage>
</organism>
<evidence type="ECO:0000256" key="1">
    <source>
        <dbReference type="SAM" id="MobiDB-lite"/>
    </source>
</evidence>
<keyword evidence="2" id="KW-0812">Transmembrane</keyword>
<reference evidence="5" key="2">
    <citation type="submission" date="2020-04" db="EMBL/GenBank/DDBJ databases">
        <authorList>
            <consortium name="NCBI Genome Project"/>
        </authorList>
    </citation>
    <scope>NUCLEOTIDE SEQUENCE</scope>
    <source>
        <strain evidence="5">CBS 304.34</strain>
    </source>
</reference>
<dbReference type="OrthoDB" id="5426424at2759"/>
<evidence type="ECO:0000313" key="4">
    <source>
        <dbReference type="Proteomes" id="UP000504636"/>
    </source>
</evidence>
<feature type="region of interest" description="Disordered" evidence="1">
    <location>
        <begin position="142"/>
        <end position="182"/>
    </location>
</feature>
<accession>A0A6A6YED3</accession>
<keyword evidence="2" id="KW-0472">Membrane</keyword>
<dbReference type="GeneID" id="54463130"/>
<keyword evidence="4" id="KW-1185">Reference proteome</keyword>
<feature type="transmembrane region" description="Helical" evidence="2">
    <location>
        <begin position="185"/>
        <end position="209"/>
    </location>
</feature>
<dbReference type="Proteomes" id="UP000504636">
    <property type="component" value="Unplaced"/>
</dbReference>
<feature type="region of interest" description="Disordered" evidence="1">
    <location>
        <begin position="217"/>
        <end position="245"/>
    </location>
</feature>
<keyword evidence="2" id="KW-1133">Transmembrane helix</keyword>
<reference evidence="5" key="3">
    <citation type="submission" date="2025-04" db="UniProtKB">
        <authorList>
            <consortium name="RefSeq"/>
        </authorList>
    </citation>
    <scope>IDENTIFICATION</scope>
    <source>
        <strain evidence="5">CBS 304.34</strain>
    </source>
</reference>
<dbReference type="AlphaFoldDB" id="A0A6A6YED3"/>
<name>A0A6A6YED3_9PEZI</name>
<sequence length="245" mass="26019">MSTATTLIRSVITPAPRQAPELLRRQSGLYGPLLGYYNSVYGDTSSWQALTCDSDQVFSTSNVFAGCVESSSIGLPMLVDCLQTQISVVSISGTTLMCSNCVKQTIYETTPAAGTAYYNYFCAEGYSALTIFRETQGISSSFSSTSTNTTPASTSALSIPPTATPTTSTTPSPSSQPTQSKTNQAWIAGPALGAAAFVVACIALGFVVYTRRRRPKPYEHSEYTAAQQSPSEIDGRSVPAEMGMR</sequence>
<dbReference type="RefSeq" id="XP_033573171.1">
    <property type="nucleotide sequence ID" value="XM_033722237.1"/>
</dbReference>
<dbReference type="EMBL" id="MU003707">
    <property type="protein sequence ID" value="KAF2806207.1"/>
    <property type="molecule type" value="Genomic_DNA"/>
</dbReference>
<evidence type="ECO:0000313" key="3">
    <source>
        <dbReference type="EMBL" id="KAF2806207.1"/>
    </source>
</evidence>
<proteinExistence type="predicted"/>
<gene>
    <name evidence="3 5" type="ORF">BDZ99DRAFT_479483</name>
</gene>
<reference evidence="3 5" key="1">
    <citation type="journal article" date="2020" name="Stud. Mycol.">
        <title>101 Dothideomycetes genomes: a test case for predicting lifestyles and emergence of pathogens.</title>
        <authorList>
            <person name="Haridas S."/>
            <person name="Albert R."/>
            <person name="Binder M."/>
            <person name="Bloem J."/>
            <person name="Labutti K."/>
            <person name="Salamov A."/>
            <person name="Andreopoulos B."/>
            <person name="Baker S."/>
            <person name="Barry K."/>
            <person name="Bills G."/>
            <person name="Bluhm B."/>
            <person name="Cannon C."/>
            <person name="Castanera R."/>
            <person name="Culley D."/>
            <person name="Daum C."/>
            <person name="Ezra D."/>
            <person name="Gonzalez J."/>
            <person name="Henrissat B."/>
            <person name="Kuo A."/>
            <person name="Liang C."/>
            <person name="Lipzen A."/>
            <person name="Lutzoni F."/>
            <person name="Magnuson J."/>
            <person name="Mondo S."/>
            <person name="Nolan M."/>
            <person name="Ohm R."/>
            <person name="Pangilinan J."/>
            <person name="Park H.-J."/>
            <person name="Ramirez L."/>
            <person name="Alfaro M."/>
            <person name="Sun H."/>
            <person name="Tritt A."/>
            <person name="Yoshinaga Y."/>
            <person name="Zwiers L.-H."/>
            <person name="Turgeon B."/>
            <person name="Goodwin S."/>
            <person name="Spatafora J."/>
            <person name="Crous P."/>
            <person name="Grigoriev I."/>
        </authorList>
    </citation>
    <scope>NUCLEOTIDE SEQUENCE</scope>
    <source>
        <strain evidence="3 5">CBS 304.34</strain>
    </source>
</reference>
<protein>
    <submittedName>
        <fullName evidence="3 5">Uncharacterized protein</fullName>
    </submittedName>
</protein>